<evidence type="ECO:0000313" key="2">
    <source>
        <dbReference type="EMBL" id="OWK40172.1"/>
    </source>
</evidence>
<dbReference type="EMBL" id="NIDE01000008">
    <property type="protein sequence ID" value="OWK40172.1"/>
    <property type="molecule type" value="Genomic_DNA"/>
</dbReference>
<accession>A0A225DFB6</accession>
<evidence type="ECO:0000256" key="1">
    <source>
        <dbReference type="SAM" id="MobiDB-lite"/>
    </source>
</evidence>
<dbReference type="AlphaFoldDB" id="A0A225DFB6"/>
<keyword evidence="3" id="KW-1185">Reference proteome</keyword>
<feature type="region of interest" description="Disordered" evidence="1">
    <location>
        <begin position="1"/>
        <end position="39"/>
    </location>
</feature>
<comment type="caution">
    <text evidence="2">The sequence shown here is derived from an EMBL/GenBank/DDBJ whole genome shotgun (WGS) entry which is preliminary data.</text>
</comment>
<feature type="compositionally biased region" description="Basic and acidic residues" evidence="1">
    <location>
        <begin position="1"/>
        <end position="32"/>
    </location>
</feature>
<organism evidence="2 3">
    <name type="scientific">Fimbriiglobus ruber</name>
    <dbReference type="NCBI Taxonomy" id="1908690"/>
    <lineage>
        <taxon>Bacteria</taxon>
        <taxon>Pseudomonadati</taxon>
        <taxon>Planctomycetota</taxon>
        <taxon>Planctomycetia</taxon>
        <taxon>Gemmatales</taxon>
        <taxon>Gemmataceae</taxon>
        <taxon>Fimbriiglobus</taxon>
    </lineage>
</organism>
<evidence type="ECO:0000313" key="3">
    <source>
        <dbReference type="Proteomes" id="UP000214646"/>
    </source>
</evidence>
<gene>
    <name evidence="2" type="ORF">FRUB_05091</name>
</gene>
<feature type="compositionally biased region" description="Basic residues" evidence="1">
    <location>
        <begin position="83"/>
        <end position="92"/>
    </location>
</feature>
<feature type="region of interest" description="Disordered" evidence="1">
    <location>
        <begin position="73"/>
        <end position="92"/>
    </location>
</feature>
<dbReference type="Proteomes" id="UP000214646">
    <property type="component" value="Unassembled WGS sequence"/>
</dbReference>
<name>A0A225DFB6_9BACT</name>
<protein>
    <submittedName>
        <fullName evidence="2">Uncharacterized protein</fullName>
    </submittedName>
</protein>
<sequence length="92" mass="10489">MSGGRDGRPQLLRDRRFGTHTREWADKPEKSRPAARGVNGYEVSTPHERRFDEPTQIAICSPPDRDARLGCSWPDTETGRLPCHPRGHRSRV</sequence>
<reference evidence="3" key="1">
    <citation type="submission" date="2017-06" db="EMBL/GenBank/DDBJ databases">
        <title>Genome analysis of Fimbriiglobus ruber SP5, the first member of the order Planctomycetales with confirmed chitinolytic capability.</title>
        <authorList>
            <person name="Ravin N.V."/>
            <person name="Rakitin A.L."/>
            <person name="Ivanova A.A."/>
            <person name="Beletsky A.V."/>
            <person name="Kulichevskaya I.S."/>
            <person name="Mardanov A.V."/>
            <person name="Dedysh S.N."/>
        </authorList>
    </citation>
    <scope>NUCLEOTIDE SEQUENCE [LARGE SCALE GENOMIC DNA]</scope>
    <source>
        <strain evidence="3">SP5</strain>
    </source>
</reference>
<proteinExistence type="predicted"/>